<dbReference type="OrthoDB" id="5402191at2"/>
<keyword evidence="2" id="KW-1185">Reference proteome</keyword>
<protein>
    <submittedName>
        <fullName evidence="1">Immunity protein 27</fullName>
    </submittedName>
</protein>
<dbReference type="Proteomes" id="UP000199150">
    <property type="component" value="Unassembled WGS sequence"/>
</dbReference>
<evidence type="ECO:0000313" key="1">
    <source>
        <dbReference type="EMBL" id="SCW82915.1"/>
    </source>
</evidence>
<dbReference type="EMBL" id="FMTS01000010">
    <property type="protein sequence ID" value="SCW82915.1"/>
    <property type="molecule type" value="Genomic_DNA"/>
</dbReference>
<dbReference type="AlphaFoldDB" id="A0A1G4TQ65"/>
<sequence>MKLIANDQNGWEQLYYDEAAEAYFEKTYPDGEMQGGGEPYWRPISKEEAFTKYVIE</sequence>
<accession>A0A1G4TQ65</accession>
<organism evidence="1 2">
    <name type="scientific">Asticcacaulis taihuensis</name>
    <dbReference type="NCBI Taxonomy" id="260084"/>
    <lineage>
        <taxon>Bacteria</taxon>
        <taxon>Pseudomonadati</taxon>
        <taxon>Pseudomonadota</taxon>
        <taxon>Alphaproteobacteria</taxon>
        <taxon>Caulobacterales</taxon>
        <taxon>Caulobacteraceae</taxon>
        <taxon>Asticcacaulis</taxon>
    </lineage>
</organism>
<reference evidence="2" key="1">
    <citation type="submission" date="2016-10" db="EMBL/GenBank/DDBJ databases">
        <authorList>
            <person name="Varghese N."/>
            <person name="Submissions S."/>
        </authorList>
    </citation>
    <scope>NUCLEOTIDE SEQUENCE [LARGE SCALE GENOMIC DNA]</scope>
    <source>
        <strain evidence="2">CGMCC 1.3431</strain>
    </source>
</reference>
<dbReference type="RefSeq" id="WP_090650748.1">
    <property type="nucleotide sequence ID" value="NZ_CBCRYE010000008.1"/>
</dbReference>
<proteinExistence type="predicted"/>
<evidence type="ECO:0000313" key="2">
    <source>
        <dbReference type="Proteomes" id="UP000199150"/>
    </source>
</evidence>
<gene>
    <name evidence="1" type="ORF">SAMN02927928_0037</name>
</gene>
<dbReference type="STRING" id="260084.SAMN02927928_0037"/>
<name>A0A1G4TQ65_9CAUL</name>